<dbReference type="AlphaFoldDB" id="A0AAD9X5Y9"/>
<keyword evidence="2" id="KW-1185">Reference proteome</keyword>
<accession>A0AAD9X5Y9</accession>
<evidence type="ECO:0000313" key="2">
    <source>
        <dbReference type="Proteomes" id="UP001280121"/>
    </source>
</evidence>
<protein>
    <submittedName>
        <fullName evidence="1">Uncharacterized protein</fullName>
    </submittedName>
</protein>
<comment type="caution">
    <text evidence="1">The sequence shown here is derived from an EMBL/GenBank/DDBJ whole genome shotgun (WGS) entry which is preliminary data.</text>
</comment>
<reference evidence="1" key="1">
    <citation type="journal article" date="2023" name="Plant J.">
        <title>Genome sequences and population genomics provide insights into the demographic history, inbreeding, and mutation load of two 'living fossil' tree species of Dipteronia.</title>
        <authorList>
            <person name="Feng Y."/>
            <person name="Comes H.P."/>
            <person name="Chen J."/>
            <person name="Zhu S."/>
            <person name="Lu R."/>
            <person name="Zhang X."/>
            <person name="Li P."/>
            <person name="Qiu J."/>
            <person name="Olsen K.M."/>
            <person name="Qiu Y."/>
        </authorList>
    </citation>
    <scope>NUCLEOTIDE SEQUENCE</scope>
    <source>
        <strain evidence="1">KIB01</strain>
    </source>
</reference>
<gene>
    <name evidence="1" type="ORF">Ddye_013188</name>
</gene>
<organism evidence="1 2">
    <name type="scientific">Dipteronia dyeriana</name>
    <dbReference type="NCBI Taxonomy" id="168575"/>
    <lineage>
        <taxon>Eukaryota</taxon>
        <taxon>Viridiplantae</taxon>
        <taxon>Streptophyta</taxon>
        <taxon>Embryophyta</taxon>
        <taxon>Tracheophyta</taxon>
        <taxon>Spermatophyta</taxon>
        <taxon>Magnoliopsida</taxon>
        <taxon>eudicotyledons</taxon>
        <taxon>Gunneridae</taxon>
        <taxon>Pentapetalae</taxon>
        <taxon>rosids</taxon>
        <taxon>malvids</taxon>
        <taxon>Sapindales</taxon>
        <taxon>Sapindaceae</taxon>
        <taxon>Hippocastanoideae</taxon>
        <taxon>Acereae</taxon>
        <taxon>Dipteronia</taxon>
    </lineage>
</organism>
<dbReference type="Proteomes" id="UP001280121">
    <property type="component" value="Unassembled WGS sequence"/>
</dbReference>
<dbReference type="EMBL" id="JANJYI010000004">
    <property type="protein sequence ID" value="KAK2653332.1"/>
    <property type="molecule type" value="Genomic_DNA"/>
</dbReference>
<evidence type="ECO:0000313" key="1">
    <source>
        <dbReference type="EMBL" id="KAK2653332.1"/>
    </source>
</evidence>
<proteinExistence type="predicted"/>
<sequence>MVVKWQPELTGQLGLLGQVMGLIGITAGAGVQALEVDGDTGLVRGVRLMGSEEVLGLGLVPGRALVRVTVMGLEVAVLMVEGLGLEADLGTWVVVEVAEEVVVLMVEGLDMGTWVVVVVEVLGPVVALRQMLEITGTTMVRLLGYEPRLIVLYLDNKDDRSQTSRSGEEALPRFLVGLVERNLDWHDDYHHLAYYWVDISVSLRKHYTSNRKVTKS</sequence>
<name>A0AAD9X5Y9_9ROSI</name>